<dbReference type="InterPro" id="IPR045136">
    <property type="entry name" value="Iah1-like"/>
</dbReference>
<protein>
    <submittedName>
        <fullName evidence="2">Lysophospholipase L1-like esterase</fullName>
    </submittedName>
</protein>
<dbReference type="Gene3D" id="3.40.50.1110">
    <property type="entry name" value="SGNH hydrolase"/>
    <property type="match status" value="1"/>
</dbReference>
<dbReference type="SUPFAM" id="SSF52266">
    <property type="entry name" value="SGNH hydrolase"/>
    <property type="match status" value="1"/>
</dbReference>
<dbReference type="EMBL" id="JAFBEV010000015">
    <property type="protein sequence ID" value="MBM7658338.1"/>
    <property type="molecule type" value="Genomic_DNA"/>
</dbReference>
<proteinExistence type="predicted"/>
<name>A0ABS2Q978_9BACL</name>
<dbReference type="InterPro" id="IPR036514">
    <property type="entry name" value="SGNH_hydro_sf"/>
</dbReference>
<accession>A0ABS2Q978</accession>
<organism evidence="2 3">
    <name type="scientific">Sporolactobacillus spathodeae</name>
    <dbReference type="NCBI Taxonomy" id="1465502"/>
    <lineage>
        <taxon>Bacteria</taxon>
        <taxon>Bacillati</taxon>
        <taxon>Bacillota</taxon>
        <taxon>Bacilli</taxon>
        <taxon>Bacillales</taxon>
        <taxon>Sporolactobacillaceae</taxon>
        <taxon>Sporolactobacillus</taxon>
    </lineage>
</organism>
<reference evidence="2 3" key="1">
    <citation type="submission" date="2021-01" db="EMBL/GenBank/DDBJ databases">
        <title>Genomic Encyclopedia of Type Strains, Phase IV (KMG-IV): sequencing the most valuable type-strain genomes for metagenomic binning, comparative biology and taxonomic classification.</title>
        <authorList>
            <person name="Goeker M."/>
        </authorList>
    </citation>
    <scope>NUCLEOTIDE SEQUENCE [LARGE SCALE GENOMIC DNA]</scope>
    <source>
        <strain evidence="2 3">DSM 100968</strain>
    </source>
</reference>
<sequence>MRQIICFGDSLTAGWDGSHVTPRLNERLENRLGCAVINAGVPGETTRQALRRIDEEVVHRFKNGVTVLFGSNDASFHKGIPIDEYEANLLEIARRLNDVPVLMITPPPVIEACQIGKRKNARLACYASVVRKVAANLQLPLADFHQLMEEQQRLQNLLLADGLHLSDSGYDLLAQLIEKYMLDMLNKK</sequence>
<gene>
    <name evidence="2" type="ORF">JOC27_001791</name>
</gene>
<dbReference type="Pfam" id="PF13472">
    <property type="entry name" value="Lipase_GDSL_2"/>
    <property type="match status" value="1"/>
</dbReference>
<evidence type="ECO:0000313" key="3">
    <source>
        <dbReference type="Proteomes" id="UP000823201"/>
    </source>
</evidence>
<keyword evidence="3" id="KW-1185">Reference proteome</keyword>
<dbReference type="InterPro" id="IPR013830">
    <property type="entry name" value="SGNH_hydro"/>
</dbReference>
<evidence type="ECO:0000259" key="1">
    <source>
        <dbReference type="Pfam" id="PF13472"/>
    </source>
</evidence>
<feature type="domain" description="SGNH hydrolase-type esterase" evidence="1">
    <location>
        <begin position="6"/>
        <end position="172"/>
    </location>
</feature>
<dbReference type="Proteomes" id="UP000823201">
    <property type="component" value="Unassembled WGS sequence"/>
</dbReference>
<dbReference type="PANTHER" id="PTHR14209:SF19">
    <property type="entry name" value="ISOAMYL ACETATE-HYDROLYZING ESTERASE 1 HOMOLOG"/>
    <property type="match status" value="1"/>
</dbReference>
<evidence type="ECO:0000313" key="2">
    <source>
        <dbReference type="EMBL" id="MBM7658338.1"/>
    </source>
</evidence>
<dbReference type="PANTHER" id="PTHR14209">
    <property type="entry name" value="ISOAMYL ACETATE-HYDROLYZING ESTERASE 1"/>
    <property type="match status" value="1"/>
</dbReference>
<dbReference type="RefSeq" id="WP_205006902.1">
    <property type="nucleotide sequence ID" value="NZ_CBCRXA010000008.1"/>
</dbReference>
<comment type="caution">
    <text evidence="2">The sequence shown here is derived from an EMBL/GenBank/DDBJ whole genome shotgun (WGS) entry which is preliminary data.</text>
</comment>